<dbReference type="Proteomes" id="UP001499984">
    <property type="component" value="Unassembled WGS sequence"/>
</dbReference>
<reference evidence="2" key="1">
    <citation type="journal article" date="2019" name="Int. J. Syst. Evol. Microbiol.">
        <title>The Global Catalogue of Microorganisms (GCM) 10K type strain sequencing project: providing services to taxonomists for standard genome sequencing and annotation.</title>
        <authorList>
            <consortium name="The Broad Institute Genomics Platform"/>
            <consortium name="The Broad Institute Genome Sequencing Center for Infectious Disease"/>
            <person name="Wu L."/>
            <person name="Ma J."/>
        </authorList>
    </citation>
    <scope>NUCLEOTIDE SEQUENCE [LARGE SCALE GENOMIC DNA]</scope>
    <source>
        <strain evidence="2">JCM 16925</strain>
    </source>
</reference>
<organism evidence="1 2">
    <name type="scientific">Streptomyces shaanxiensis</name>
    <dbReference type="NCBI Taxonomy" id="653357"/>
    <lineage>
        <taxon>Bacteria</taxon>
        <taxon>Bacillati</taxon>
        <taxon>Actinomycetota</taxon>
        <taxon>Actinomycetes</taxon>
        <taxon>Kitasatosporales</taxon>
        <taxon>Streptomycetaceae</taxon>
        <taxon>Streptomyces</taxon>
    </lineage>
</organism>
<comment type="caution">
    <text evidence="1">The sequence shown here is derived from an EMBL/GenBank/DDBJ whole genome shotgun (WGS) entry which is preliminary data.</text>
</comment>
<dbReference type="EMBL" id="BAAAZY010000042">
    <property type="protein sequence ID" value="GAA4090672.1"/>
    <property type="molecule type" value="Genomic_DNA"/>
</dbReference>
<sequence>MIRDEHGREAEGEVFEQLWDVWSRKIQAQWEVLDNDLRPRALEVGTEWVPALWSRHVREYLARLTDETRYPNAREHLEGMGQLAVVVQRVNELYT</sequence>
<name>A0ABP7WK14_9ACTN</name>
<gene>
    <name evidence="1" type="ORF">GCM10022233_87490</name>
</gene>
<protein>
    <submittedName>
        <fullName evidence="1">Uncharacterized protein</fullName>
    </submittedName>
</protein>
<accession>A0ABP7WK14</accession>
<evidence type="ECO:0000313" key="1">
    <source>
        <dbReference type="EMBL" id="GAA4090672.1"/>
    </source>
</evidence>
<proteinExistence type="predicted"/>
<keyword evidence="2" id="KW-1185">Reference proteome</keyword>
<evidence type="ECO:0000313" key="2">
    <source>
        <dbReference type="Proteomes" id="UP001499984"/>
    </source>
</evidence>